<dbReference type="Proteomes" id="UP000199028">
    <property type="component" value="Unassembled WGS sequence"/>
</dbReference>
<proteinExistence type="predicted"/>
<name>A0A1H9EWT2_9PSEU</name>
<protein>
    <recommendedName>
        <fullName evidence="2">DUF5753 domain-containing protein</fullName>
    </recommendedName>
</protein>
<organism evidence="3 4">
    <name type="scientific">Lentzea flaviverrucosa</name>
    <dbReference type="NCBI Taxonomy" id="200379"/>
    <lineage>
        <taxon>Bacteria</taxon>
        <taxon>Bacillati</taxon>
        <taxon>Actinomycetota</taxon>
        <taxon>Actinomycetes</taxon>
        <taxon>Pseudonocardiales</taxon>
        <taxon>Pseudonocardiaceae</taxon>
        <taxon>Lentzea</taxon>
    </lineage>
</organism>
<evidence type="ECO:0000313" key="4">
    <source>
        <dbReference type="Proteomes" id="UP000199028"/>
    </source>
</evidence>
<accession>A0A1H9EWT2</accession>
<dbReference type="RefSeq" id="WP_143086633.1">
    <property type="nucleotide sequence ID" value="NZ_FOFT01000002.1"/>
</dbReference>
<dbReference type="Pfam" id="PF19054">
    <property type="entry name" value="DUF5753"/>
    <property type="match status" value="1"/>
</dbReference>
<evidence type="ECO:0000259" key="2">
    <source>
        <dbReference type="Pfam" id="PF19054"/>
    </source>
</evidence>
<dbReference type="EMBL" id="FOFT01000002">
    <property type="protein sequence ID" value="SEQ30047.1"/>
    <property type="molecule type" value="Genomic_DNA"/>
</dbReference>
<sequence>MPKRISTVRGREFGDAIRAVIAGTGSTAGEVAEIVGWDKGKLSDLVCGKGGVTQVELAFLLGACRVEQAEVAHLMALFPMQEHRGWWQRHGVCQPLRLRTAVENLSQATTLVSWNPHMVPVLLQTPDYAREVLQASATLPNDEIEDRVQARLTMQRVLPPNVKRAYFLHEMALRILVGGAEVHAQQMQRITAAANRPHTTVRIVPAARGAHAGTAGPFTQLTFAKYEPLVWVDTENSSLFDEAKDALTGYEKVIRALEDTSLTEDESNALISQLGQDTQARGAQSAQTRGPSTRARGALASSTTPA</sequence>
<feature type="compositionally biased region" description="Polar residues" evidence="1">
    <location>
        <begin position="273"/>
        <end position="291"/>
    </location>
</feature>
<evidence type="ECO:0000313" key="3">
    <source>
        <dbReference type="EMBL" id="SEQ30047.1"/>
    </source>
</evidence>
<dbReference type="OrthoDB" id="5177725at2"/>
<evidence type="ECO:0000256" key="1">
    <source>
        <dbReference type="SAM" id="MobiDB-lite"/>
    </source>
</evidence>
<feature type="region of interest" description="Disordered" evidence="1">
    <location>
        <begin position="273"/>
        <end position="306"/>
    </location>
</feature>
<feature type="domain" description="DUF5753" evidence="2">
    <location>
        <begin position="101"/>
        <end position="272"/>
    </location>
</feature>
<dbReference type="AlphaFoldDB" id="A0A1H9EWT2"/>
<reference evidence="4" key="1">
    <citation type="submission" date="2016-10" db="EMBL/GenBank/DDBJ databases">
        <authorList>
            <person name="Varghese N."/>
            <person name="Submissions S."/>
        </authorList>
    </citation>
    <scope>NUCLEOTIDE SEQUENCE [LARGE SCALE GENOMIC DNA]</scope>
    <source>
        <strain evidence="4">CGMCC 4.578</strain>
    </source>
</reference>
<gene>
    <name evidence="3" type="ORF">SAMN05216195_10291</name>
</gene>
<keyword evidence="4" id="KW-1185">Reference proteome</keyword>
<dbReference type="InterPro" id="IPR043917">
    <property type="entry name" value="DUF5753"/>
</dbReference>